<sequence>MHPREALRREIKSQIREALPAHAYVASSLARDIPASATLAAVVYSQPENIEKISRNGEARSGIPIRRNMSITVVVMAIDSGDGETAMAAADDASRLIEIQLANSFSNLDLTGAVPSVLSGERTGAQIEMSYSITHKDDLRGDQNR</sequence>
<name>A0A419A2L3_9RHOB</name>
<dbReference type="Proteomes" id="UP000285530">
    <property type="component" value="Unassembled WGS sequence"/>
</dbReference>
<evidence type="ECO:0000313" key="1">
    <source>
        <dbReference type="EMBL" id="RJL07285.1"/>
    </source>
</evidence>
<keyword evidence="2" id="KW-1185">Reference proteome</keyword>
<comment type="caution">
    <text evidence="1">The sequence shown here is derived from an EMBL/GenBank/DDBJ whole genome shotgun (WGS) entry which is preliminary data.</text>
</comment>
<accession>A0A419A2L3</accession>
<protein>
    <recommendedName>
        <fullName evidence="3">DUF3168 domain-containing protein</fullName>
    </recommendedName>
</protein>
<gene>
    <name evidence="1" type="ORF">D3P06_00640</name>
</gene>
<evidence type="ECO:0000313" key="2">
    <source>
        <dbReference type="Proteomes" id="UP000285530"/>
    </source>
</evidence>
<dbReference type="EMBL" id="QZEV01000002">
    <property type="protein sequence ID" value="RJL07285.1"/>
    <property type="molecule type" value="Genomic_DNA"/>
</dbReference>
<organism evidence="1 2">
    <name type="scientific">Paracoccus aestuarii</name>
    <dbReference type="NCBI Taxonomy" id="453842"/>
    <lineage>
        <taxon>Bacteria</taxon>
        <taxon>Pseudomonadati</taxon>
        <taxon>Pseudomonadota</taxon>
        <taxon>Alphaproteobacteria</taxon>
        <taxon>Rhodobacterales</taxon>
        <taxon>Paracoccaceae</taxon>
        <taxon>Paracoccus</taxon>
    </lineage>
</organism>
<evidence type="ECO:0008006" key="3">
    <source>
        <dbReference type="Google" id="ProtNLM"/>
    </source>
</evidence>
<dbReference type="RefSeq" id="WP_119884690.1">
    <property type="nucleotide sequence ID" value="NZ_CP067169.1"/>
</dbReference>
<reference evidence="1 2" key="1">
    <citation type="submission" date="2018-09" db="EMBL/GenBank/DDBJ databases">
        <title>Paracoccus onubensis nov. sp. a moderate halophilic bacterium isolated from Gruta de las Maravillas (Aracena, Spain).</title>
        <authorList>
            <person name="Jurado V."/>
            <person name="Gutierrez-Patricio S."/>
            <person name="Gonzalez-Pimentel J.L."/>
            <person name="Laiz L."/>
            <person name="Saiz-Jimenez C."/>
        </authorList>
    </citation>
    <scope>NUCLEOTIDE SEQUENCE [LARGE SCALE GENOMIC DNA]</scope>
    <source>
        <strain evidence="1 2">DSM 19484</strain>
    </source>
</reference>
<proteinExistence type="predicted"/>
<dbReference type="AlphaFoldDB" id="A0A419A2L3"/>